<accession>A0A1I7WSG5</accession>
<dbReference type="GO" id="GO:0019205">
    <property type="term" value="F:nucleobase-containing compound kinase activity"/>
    <property type="evidence" value="ECO:0007669"/>
    <property type="project" value="InterPro"/>
</dbReference>
<evidence type="ECO:0000256" key="2">
    <source>
        <dbReference type="ARBA" id="ARBA00022741"/>
    </source>
</evidence>
<proteinExistence type="inferred from homology"/>
<dbReference type="PRINTS" id="PR00094">
    <property type="entry name" value="ADENYLTKNASE"/>
</dbReference>
<evidence type="ECO:0000256" key="4">
    <source>
        <dbReference type="RuleBase" id="RU003330"/>
    </source>
</evidence>
<keyword evidence="1 4" id="KW-0808">Transferase</keyword>
<dbReference type="CDD" id="cd22978">
    <property type="entry name" value="DD_AK5"/>
    <property type="match status" value="1"/>
</dbReference>
<dbReference type="WBParaSite" id="Hba_08106">
    <property type="protein sequence ID" value="Hba_08106"/>
    <property type="gene ID" value="Hba_08106"/>
</dbReference>
<dbReference type="SUPFAM" id="SSF47391">
    <property type="entry name" value="Dimerization-anchoring domain of cAMP-dependent PK regulatory subunit"/>
    <property type="match status" value="1"/>
</dbReference>
<dbReference type="GO" id="GO:0006139">
    <property type="term" value="P:nucleobase-containing compound metabolic process"/>
    <property type="evidence" value="ECO:0007669"/>
    <property type="project" value="InterPro"/>
</dbReference>
<dbReference type="AlphaFoldDB" id="A0A1I7WSG5"/>
<evidence type="ECO:0000313" key="5">
    <source>
        <dbReference type="Proteomes" id="UP000095283"/>
    </source>
</evidence>
<keyword evidence="2" id="KW-0547">Nucleotide-binding</keyword>
<dbReference type="CDD" id="cd01428">
    <property type="entry name" value="ADK"/>
    <property type="match status" value="1"/>
</dbReference>
<evidence type="ECO:0000313" key="6">
    <source>
        <dbReference type="WBParaSite" id="Hba_08106"/>
    </source>
</evidence>
<protein>
    <submittedName>
        <fullName evidence="6">Zeta_toxin domain-containing protein</fullName>
    </submittedName>
</protein>
<dbReference type="GO" id="GO:0005524">
    <property type="term" value="F:ATP binding"/>
    <property type="evidence" value="ECO:0007669"/>
    <property type="project" value="InterPro"/>
</dbReference>
<dbReference type="Gene3D" id="1.20.890.10">
    <property type="entry name" value="cAMP-dependent protein kinase regulatory subunit, dimerization-anchoring domain"/>
    <property type="match status" value="1"/>
</dbReference>
<dbReference type="InterPro" id="IPR000850">
    <property type="entry name" value="Adenylat/UMP-CMP_kin"/>
</dbReference>
<evidence type="ECO:0000256" key="1">
    <source>
        <dbReference type="ARBA" id="ARBA00022679"/>
    </source>
</evidence>
<name>A0A1I7WSG5_HETBA</name>
<dbReference type="Proteomes" id="UP000095283">
    <property type="component" value="Unplaced"/>
</dbReference>
<comment type="similarity">
    <text evidence="4">Belongs to the adenylate kinase family.</text>
</comment>
<dbReference type="Pfam" id="PF00406">
    <property type="entry name" value="ADK"/>
    <property type="match status" value="1"/>
</dbReference>
<keyword evidence="5" id="KW-1185">Reference proteome</keyword>
<keyword evidence="3 4" id="KW-0418">Kinase</keyword>
<reference evidence="6" key="1">
    <citation type="submission" date="2016-11" db="UniProtKB">
        <authorList>
            <consortium name="WormBaseParasite"/>
        </authorList>
    </citation>
    <scope>IDENTIFICATION</scope>
</reference>
<sequence length="325" mass="36252">MGAEAKLYLQEHSIPQLFEGLMTGLIYNRPANPLEFLEEAIAKIKANPDEGLSWDMFIDKGLSSNGEDGKMVLQRSPSVIKAADVAQIPHVPIVLFMGGPGGGKTRHAARVSNALADQGLIHICMPDVIRNALAKYKDHYSEWKSANDHYLRGELIPNHLALALVKAEMGRHPNAAAFFLEGFPREARQVEDFERQVKSVNMALILDYDEKTLRDHMEKRGMGMEIIDQRIKEFKQKTLPSAKYFDDQKLLHLIPGEKDDQTIFERMRDLVKKAMETGVPVLNSNPPSQAQHRSPEPLVVSPPAAEINGVVGAVIMVLRSDGYIL</sequence>
<organism evidence="5 6">
    <name type="scientific">Heterorhabditis bacteriophora</name>
    <name type="common">Entomopathogenic nematode worm</name>
    <dbReference type="NCBI Taxonomy" id="37862"/>
    <lineage>
        <taxon>Eukaryota</taxon>
        <taxon>Metazoa</taxon>
        <taxon>Ecdysozoa</taxon>
        <taxon>Nematoda</taxon>
        <taxon>Chromadorea</taxon>
        <taxon>Rhabditida</taxon>
        <taxon>Rhabditina</taxon>
        <taxon>Rhabditomorpha</taxon>
        <taxon>Strongyloidea</taxon>
        <taxon>Heterorhabditidae</taxon>
        <taxon>Heterorhabditis</taxon>
    </lineage>
</organism>
<dbReference type="SUPFAM" id="SSF52540">
    <property type="entry name" value="P-loop containing nucleoside triphosphate hydrolases"/>
    <property type="match status" value="1"/>
</dbReference>
<dbReference type="Gene3D" id="3.40.50.300">
    <property type="entry name" value="P-loop containing nucleotide triphosphate hydrolases"/>
    <property type="match status" value="1"/>
</dbReference>
<dbReference type="InterPro" id="IPR027417">
    <property type="entry name" value="P-loop_NTPase"/>
</dbReference>
<evidence type="ECO:0000256" key="3">
    <source>
        <dbReference type="ARBA" id="ARBA00022777"/>
    </source>
</evidence>
<dbReference type="PANTHER" id="PTHR23359">
    <property type="entry name" value="NUCLEOTIDE KINASE"/>
    <property type="match status" value="1"/>
</dbReference>